<name>A0A238ZLC9_9PROT</name>
<keyword evidence="2" id="KW-0560">Oxidoreductase</keyword>
<organism evidence="3 4">
    <name type="scientific">Methylobacillus rhizosphaerae</name>
    <dbReference type="NCBI Taxonomy" id="551994"/>
    <lineage>
        <taxon>Bacteria</taxon>
        <taxon>Pseudomonadati</taxon>
        <taxon>Pseudomonadota</taxon>
        <taxon>Betaproteobacteria</taxon>
        <taxon>Nitrosomonadales</taxon>
        <taxon>Methylophilaceae</taxon>
        <taxon>Methylobacillus</taxon>
    </lineage>
</organism>
<evidence type="ECO:0000256" key="2">
    <source>
        <dbReference type="ARBA" id="ARBA00023002"/>
    </source>
</evidence>
<gene>
    <name evidence="3" type="ORF">SAMN05192560_1352</name>
</gene>
<dbReference type="EMBL" id="FZOA01000005">
    <property type="protein sequence ID" value="SNR84256.1"/>
    <property type="molecule type" value="Genomic_DNA"/>
</dbReference>
<sequence length="218" mass="22824">MKTFLSIGTGPGIGLATAERFAREGFRVILSARRADNTNALVEQLKAKGYTAEALSVDASEPANVAALVATVEQQYGTIDVLHYNAANLRQATLAAQPQDTLVGDLAVNIGGALGAVQAVAPQMTQRRSGTILLTGGGFALFPSADYISLSIGKAGVRTLTLGMFEALKEQGVHVASVTVATFVTPGSKEATDIGEAFWQLHQETAGDWRAEVMYPAS</sequence>
<dbReference type="OrthoDB" id="9806974at2"/>
<dbReference type="Proteomes" id="UP000198305">
    <property type="component" value="Unassembled WGS sequence"/>
</dbReference>
<dbReference type="Gene3D" id="3.40.50.720">
    <property type="entry name" value="NAD(P)-binding Rossmann-like Domain"/>
    <property type="match status" value="1"/>
</dbReference>
<dbReference type="Pfam" id="PF00106">
    <property type="entry name" value="adh_short"/>
    <property type="match status" value="1"/>
</dbReference>
<dbReference type="AlphaFoldDB" id="A0A238ZLC9"/>
<evidence type="ECO:0000313" key="4">
    <source>
        <dbReference type="Proteomes" id="UP000198305"/>
    </source>
</evidence>
<dbReference type="RefSeq" id="WP_089375466.1">
    <property type="nucleotide sequence ID" value="NZ_FZOA01000005.1"/>
</dbReference>
<accession>A0A238ZLC9</accession>
<dbReference type="InterPro" id="IPR036291">
    <property type="entry name" value="NAD(P)-bd_dom_sf"/>
</dbReference>
<dbReference type="SUPFAM" id="SSF51735">
    <property type="entry name" value="NAD(P)-binding Rossmann-fold domains"/>
    <property type="match status" value="1"/>
</dbReference>
<dbReference type="PANTHER" id="PTHR43669:SF3">
    <property type="entry name" value="ALCOHOL DEHYDROGENASE, PUTATIVE (AFU_ORTHOLOGUE AFUA_3G03445)-RELATED"/>
    <property type="match status" value="1"/>
</dbReference>
<proteinExistence type="inferred from homology"/>
<evidence type="ECO:0000313" key="3">
    <source>
        <dbReference type="EMBL" id="SNR84256.1"/>
    </source>
</evidence>
<evidence type="ECO:0000256" key="1">
    <source>
        <dbReference type="ARBA" id="ARBA00006484"/>
    </source>
</evidence>
<keyword evidence="4" id="KW-1185">Reference proteome</keyword>
<reference evidence="4" key="1">
    <citation type="submission" date="2017-06" db="EMBL/GenBank/DDBJ databases">
        <authorList>
            <person name="Varghese N."/>
            <person name="Submissions S."/>
        </authorList>
    </citation>
    <scope>NUCLEOTIDE SEQUENCE [LARGE SCALE GENOMIC DNA]</scope>
    <source>
        <strain evidence="4">Ca-68</strain>
    </source>
</reference>
<dbReference type="GO" id="GO:0016491">
    <property type="term" value="F:oxidoreductase activity"/>
    <property type="evidence" value="ECO:0007669"/>
    <property type="project" value="UniProtKB-KW"/>
</dbReference>
<protein>
    <submittedName>
        <fullName evidence="3">Short-chain dehydrogenase</fullName>
    </submittedName>
</protein>
<dbReference type="InterPro" id="IPR002347">
    <property type="entry name" value="SDR_fam"/>
</dbReference>
<comment type="similarity">
    <text evidence="1">Belongs to the short-chain dehydrogenases/reductases (SDR) family.</text>
</comment>
<dbReference type="PANTHER" id="PTHR43669">
    <property type="entry name" value="5-KETO-D-GLUCONATE 5-REDUCTASE"/>
    <property type="match status" value="1"/>
</dbReference>